<accession>A0A7G3V9L8</accession>
<proteinExistence type="predicted"/>
<dbReference type="Proteomes" id="UP000516468">
    <property type="component" value="Segment"/>
</dbReference>
<dbReference type="KEGG" id="vg:63027295"/>
<dbReference type="GeneID" id="63027295"/>
<evidence type="ECO:0000313" key="1">
    <source>
        <dbReference type="EMBL" id="QKY78531.1"/>
    </source>
</evidence>
<name>A0A7G3V9L8_9CAUD</name>
<dbReference type="EMBL" id="MT498036">
    <property type="protein sequence ID" value="QKY78531.1"/>
    <property type="molecule type" value="Genomic_DNA"/>
</dbReference>
<gene>
    <name evidence="1" type="primary">86</name>
    <name evidence="1" type="ORF">SEA_ZITCH_86</name>
</gene>
<evidence type="ECO:0000313" key="2">
    <source>
        <dbReference type="Proteomes" id="UP000516468"/>
    </source>
</evidence>
<protein>
    <submittedName>
        <fullName evidence="1">Uncharacterized protein</fullName>
    </submittedName>
</protein>
<dbReference type="RefSeq" id="YP_010002744.1">
    <property type="nucleotide sequence ID" value="NC_053247.1"/>
</dbReference>
<sequence length="93" mass="10866">MSRGQRPRWPAFFPNMKVRGKHRARRPRVIMYDEHWQPVWPQPTWIGALPGRPWWITAEIPGIVRTIRIGAKLVVDDGPPLLVGRDYTEGDTR</sequence>
<keyword evidence="2" id="KW-1185">Reference proteome</keyword>
<reference evidence="1 2" key="1">
    <citation type="submission" date="2020-05" db="EMBL/GenBank/DDBJ databases">
        <authorList>
            <person name="Mick M."/>
            <person name="Mijatovic I."/>
            <person name="Miller A.J."/>
            <person name="Stuckman S.A."/>
            <person name="Volas E.M."/>
            <person name="Daniels C.J."/>
            <person name="Breitenberger C.A."/>
            <person name="Ball S.L."/>
            <person name="Garlena R.A."/>
            <person name="Russell D.A."/>
            <person name="Pope W.H."/>
            <person name="Jacobs-Sera D."/>
            <person name="Hatfull G.F."/>
        </authorList>
    </citation>
    <scope>NUCLEOTIDE SEQUENCE [LARGE SCALE GENOMIC DNA]</scope>
</reference>
<organism evidence="1 2">
    <name type="scientific">Gordonia Phage Zitch</name>
    <dbReference type="NCBI Taxonomy" id="2743909"/>
    <lineage>
        <taxon>Viruses</taxon>
        <taxon>Duplodnaviria</taxon>
        <taxon>Heunggongvirae</taxon>
        <taxon>Uroviricota</taxon>
        <taxon>Caudoviricetes</taxon>
        <taxon>Stackebrandtviridae</taxon>
        <taxon>Schenleyvirinae</taxon>
        <taxon>Zitchvirus</taxon>
        <taxon>Zitchvirus zitch</taxon>
    </lineage>
</organism>